<dbReference type="EMBL" id="JABFUD020000018">
    <property type="protein sequence ID" value="KAI5066465.1"/>
    <property type="molecule type" value="Genomic_DNA"/>
</dbReference>
<dbReference type="PANTHER" id="PTHR23291">
    <property type="entry name" value="BAX INHIBITOR-RELATED"/>
    <property type="match status" value="1"/>
</dbReference>
<comment type="subcellular location">
    <subcellularLocation>
        <location evidence="1">Membrane</location>
        <topology evidence="1">Multi-pass membrane protein</topology>
    </subcellularLocation>
</comment>
<feature type="transmembrane region" description="Helical" evidence="5">
    <location>
        <begin position="210"/>
        <end position="231"/>
    </location>
</feature>
<evidence type="ECO:0000256" key="1">
    <source>
        <dbReference type="ARBA" id="ARBA00004141"/>
    </source>
</evidence>
<reference evidence="6" key="1">
    <citation type="submission" date="2021-01" db="EMBL/GenBank/DDBJ databases">
        <title>Adiantum capillus-veneris genome.</title>
        <authorList>
            <person name="Fang Y."/>
            <person name="Liao Q."/>
        </authorList>
    </citation>
    <scope>NUCLEOTIDE SEQUENCE</scope>
    <source>
        <strain evidence="6">H3</strain>
        <tissue evidence="6">Leaf</tissue>
    </source>
</reference>
<comment type="caution">
    <text evidence="6">The sequence shown here is derived from an EMBL/GenBank/DDBJ whole genome shotgun (WGS) entry which is preliminary data.</text>
</comment>
<feature type="transmembrane region" description="Helical" evidence="5">
    <location>
        <begin position="66"/>
        <end position="85"/>
    </location>
</feature>
<evidence type="ECO:0008006" key="8">
    <source>
        <dbReference type="Google" id="ProtNLM"/>
    </source>
</evidence>
<protein>
    <recommendedName>
        <fullName evidence="8">BI1-like protein</fullName>
    </recommendedName>
</protein>
<keyword evidence="4 5" id="KW-0472">Membrane</keyword>
<dbReference type="OrthoDB" id="7933078at2759"/>
<feature type="transmembrane region" description="Helical" evidence="5">
    <location>
        <begin position="120"/>
        <end position="141"/>
    </location>
</feature>
<keyword evidence="7" id="KW-1185">Reference proteome</keyword>
<keyword evidence="3 5" id="KW-1133">Transmembrane helix</keyword>
<dbReference type="Pfam" id="PF01027">
    <property type="entry name" value="Bax1-I"/>
    <property type="match status" value="1"/>
</dbReference>
<gene>
    <name evidence="6" type="ORF">GOP47_0019089</name>
</gene>
<feature type="transmembrane region" description="Helical" evidence="5">
    <location>
        <begin position="91"/>
        <end position="113"/>
    </location>
</feature>
<feature type="transmembrane region" description="Helical" evidence="5">
    <location>
        <begin position="147"/>
        <end position="171"/>
    </location>
</feature>
<feature type="transmembrane region" description="Helical" evidence="5">
    <location>
        <begin position="178"/>
        <end position="195"/>
    </location>
</feature>
<evidence type="ECO:0000256" key="3">
    <source>
        <dbReference type="ARBA" id="ARBA00022989"/>
    </source>
</evidence>
<sequence>MWKGGGDLESAPVLYPGIPSDENVYRWAFIRKVYCLLLTQILLTVVVSAVVVFYHPVAAALTSSPAILIVLCILPFVFLCPLFYYHQQHPLNLLLLGLFTVCISLTVGIVCAYTEGRIVLEALILTAGTVLGLTLYTFWAAKRGYDFNFLGPMLSVALMVLILFCFIQLLFPLGPLSLTIYGALAAILFSFYIIYDTDNLIKRYDYDQYIWASVALYLDILNLFLAILDLLRGIQGR</sequence>
<comment type="similarity">
    <text evidence="5">Belongs to the BI1 family.</text>
</comment>
<name>A0A9D4UER2_ADICA</name>
<evidence type="ECO:0000256" key="2">
    <source>
        <dbReference type="ARBA" id="ARBA00022692"/>
    </source>
</evidence>
<dbReference type="PANTHER" id="PTHR23291:SF31">
    <property type="entry name" value="PROTEIN LIFEGUARD 4"/>
    <property type="match status" value="1"/>
</dbReference>
<dbReference type="InterPro" id="IPR006214">
    <property type="entry name" value="Bax_inhibitor_1-related"/>
</dbReference>
<evidence type="ECO:0000313" key="6">
    <source>
        <dbReference type="EMBL" id="KAI5066465.1"/>
    </source>
</evidence>
<organism evidence="6 7">
    <name type="scientific">Adiantum capillus-veneris</name>
    <name type="common">Maidenhair fern</name>
    <dbReference type="NCBI Taxonomy" id="13818"/>
    <lineage>
        <taxon>Eukaryota</taxon>
        <taxon>Viridiplantae</taxon>
        <taxon>Streptophyta</taxon>
        <taxon>Embryophyta</taxon>
        <taxon>Tracheophyta</taxon>
        <taxon>Polypodiopsida</taxon>
        <taxon>Polypodiidae</taxon>
        <taxon>Polypodiales</taxon>
        <taxon>Pteridineae</taxon>
        <taxon>Pteridaceae</taxon>
        <taxon>Vittarioideae</taxon>
        <taxon>Adiantum</taxon>
    </lineage>
</organism>
<dbReference type="GO" id="GO:0016020">
    <property type="term" value="C:membrane"/>
    <property type="evidence" value="ECO:0007669"/>
    <property type="project" value="UniProtKB-SubCell"/>
</dbReference>
<keyword evidence="2 5" id="KW-0812">Transmembrane</keyword>
<evidence type="ECO:0000256" key="5">
    <source>
        <dbReference type="RuleBase" id="RU004379"/>
    </source>
</evidence>
<evidence type="ECO:0000256" key="4">
    <source>
        <dbReference type="ARBA" id="ARBA00023136"/>
    </source>
</evidence>
<proteinExistence type="inferred from homology"/>
<accession>A0A9D4UER2</accession>
<dbReference type="Proteomes" id="UP000886520">
    <property type="component" value="Chromosome 18"/>
</dbReference>
<evidence type="ECO:0000313" key="7">
    <source>
        <dbReference type="Proteomes" id="UP000886520"/>
    </source>
</evidence>
<dbReference type="AlphaFoldDB" id="A0A9D4UER2"/>
<feature type="transmembrane region" description="Helical" evidence="5">
    <location>
        <begin position="29"/>
        <end position="54"/>
    </location>
</feature>